<reference evidence="10 11" key="1">
    <citation type="submission" date="2019-11" db="EMBL/GenBank/DDBJ databases">
        <authorList>
            <person name="Cheng Q."/>
            <person name="Yang Z."/>
        </authorList>
    </citation>
    <scope>NUCLEOTIDE SEQUENCE [LARGE SCALE GENOMIC DNA]</scope>
    <source>
        <strain evidence="10 11">HX-22-1</strain>
    </source>
</reference>
<dbReference type="EMBL" id="WKJI01000004">
    <property type="protein sequence ID" value="MRX48457.1"/>
    <property type="molecule type" value="Genomic_DNA"/>
</dbReference>
<evidence type="ECO:0000256" key="6">
    <source>
        <dbReference type="ARBA" id="ARBA00023295"/>
    </source>
</evidence>
<dbReference type="RefSeq" id="WP_154288531.1">
    <property type="nucleotide sequence ID" value="NZ_WKJI01000004.1"/>
</dbReference>
<evidence type="ECO:0000256" key="2">
    <source>
        <dbReference type="ARBA" id="ARBA00007951"/>
    </source>
</evidence>
<evidence type="ECO:0000256" key="4">
    <source>
        <dbReference type="ARBA" id="ARBA00022729"/>
    </source>
</evidence>
<feature type="site" description="May be important for catalysis" evidence="7">
    <location>
        <position position="291"/>
    </location>
</feature>
<dbReference type="GO" id="GO:0005764">
    <property type="term" value="C:lysosome"/>
    <property type="evidence" value="ECO:0007669"/>
    <property type="project" value="TreeGrafter"/>
</dbReference>
<keyword evidence="11" id="KW-1185">Reference proteome</keyword>
<feature type="domain" description="Glycoside hydrolase family 29 N-terminal" evidence="9">
    <location>
        <begin position="24"/>
        <end position="358"/>
    </location>
</feature>
<evidence type="ECO:0000256" key="1">
    <source>
        <dbReference type="ARBA" id="ARBA00004071"/>
    </source>
</evidence>
<evidence type="ECO:0000256" key="3">
    <source>
        <dbReference type="ARBA" id="ARBA00012662"/>
    </source>
</evidence>
<evidence type="ECO:0000256" key="7">
    <source>
        <dbReference type="PIRSR" id="PIRSR001092-1"/>
    </source>
</evidence>
<keyword evidence="4 8" id="KW-0732">Signal</keyword>
<dbReference type="InterPro" id="IPR017853">
    <property type="entry name" value="GH"/>
</dbReference>
<dbReference type="EC" id="3.2.1.51" evidence="3"/>
<dbReference type="GO" id="GO:0016139">
    <property type="term" value="P:glycoside catabolic process"/>
    <property type="evidence" value="ECO:0007669"/>
    <property type="project" value="TreeGrafter"/>
</dbReference>
<dbReference type="InterPro" id="IPR057739">
    <property type="entry name" value="Glyco_hydro_29_N"/>
</dbReference>
<dbReference type="Gene3D" id="3.20.20.80">
    <property type="entry name" value="Glycosidases"/>
    <property type="match status" value="1"/>
</dbReference>
<dbReference type="InterPro" id="IPR000933">
    <property type="entry name" value="Glyco_hydro_29"/>
</dbReference>
<dbReference type="PANTHER" id="PTHR10030:SF37">
    <property type="entry name" value="ALPHA-L-FUCOSIDASE-RELATED"/>
    <property type="match status" value="1"/>
</dbReference>
<dbReference type="SMART" id="SM00812">
    <property type="entry name" value="Alpha_L_fucos"/>
    <property type="match status" value="1"/>
</dbReference>
<comment type="function">
    <text evidence="1">Alpha-L-fucosidase is responsible for hydrolyzing the alpha-1,6-linked fucose joined to the reducing-end N-acetylglucosamine of the carbohydrate moieties of glycoproteins.</text>
</comment>
<gene>
    <name evidence="10" type="ORF">GJJ64_14770</name>
</gene>
<dbReference type="SUPFAM" id="SSF51445">
    <property type="entry name" value="(Trans)glycosidases"/>
    <property type="match status" value="1"/>
</dbReference>
<organism evidence="10 11">
    <name type="scientific">Pedobacter puniceum</name>
    <dbReference type="NCBI Taxonomy" id="2666136"/>
    <lineage>
        <taxon>Bacteria</taxon>
        <taxon>Pseudomonadati</taxon>
        <taxon>Bacteroidota</taxon>
        <taxon>Sphingobacteriia</taxon>
        <taxon>Sphingobacteriales</taxon>
        <taxon>Sphingobacteriaceae</taxon>
        <taxon>Pedobacter</taxon>
    </lineage>
</organism>
<comment type="caution">
    <text evidence="10">The sequence shown here is derived from an EMBL/GenBank/DDBJ whole genome shotgun (WGS) entry which is preliminary data.</text>
</comment>
<accession>A0A7K0FTK4</accession>
<feature type="chain" id="PRO_5029449626" description="alpha-L-fucosidase" evidence="8">
    <location>
        <begin position="26"/>
        <end position="463"/>
    </location>
</feature>
<comment type="similarity">
    <text evidence="2">Belongs to the glycosyl hydrolase 29 family.</text>
</comment>
<dbReference type="PANTHER" id="PTHR10030">
    <property type="entry name" value="ALPHA-L-FUCOSIDASE"/>
    <property type="match status" value="1"/>
</dbReference>
<name>A0A7K0FTK4_9SPHI</name>
<dbReference type="GO" id="GO:0006004">
    <property type="term" value="P:fucose metabolic process"/>
    <property type="evidence" value="ECO:0007669"/>
    <property type="project" value="InterPro"/>
</dbReference>
<keyword evidence="6" id="KW-0326">Glycosidase</keyword>
<dbReference type="Proteomes" id="UP000462931">
    <property type="component" value="Unassembled WGS sequence"/>
</dbReference>
<dbReference type="PIRSF" id="PIRSF001092">
    <property type="entry name" value="Alpha-L-fucosidase"/>
    <property type="match status" value="1"/>
</dbReference>
<keyword evidence="5" id="KW-0378">Hydrolase</keyword>
<proteinExistence type="inferred from homology"/>
<evidence type="ECO:0000256" key="5">
    <source>
        <dbReference type="ARBA" id="ARBA00022801"/>
    </source>
</evidence>
<feature type="signal peptide" evidence="8">
    <location>
        <begin position="1"/>
        <end position="25"/>
    </location>
</feature>
<evidence type="ECO:0000313" key="10">
    <source>
        <dbReference type="EMBL" id="MRX48457.1"/>
    </source>
</evidence>
<sequence>MKRNFTNYCLFAVFLCCLNVGALQAQSSKAVTATETSLAKEERLKWWTNARFGMFIHWGLYASAARHEWVQSREKMDAQQYRKYFEVFNPDMYDPKEWVKKAKEAGMKYVVITTKHHEGFCLWDSKFTDYKATNTPIAKDLLKPFVEELRSQGLKVGFYYSLIDWHHPDFPIDRIHPLSQAKNIEELNQTRDIKKYQQYLKNQVTELLTNYGKIDLIFYDYSYPGPNGKGKDDWDSQALLALTRKLQPQIIVNDRLDLNDMPSGYDYKTPEQFMPAKWPTVNGVQVPWETCQTFSGSWGYFRDEYSWKSNRQLIAMLIETVSKGGNLLLNVGPTARGVFDDRADERLEGIGKWMKYNNRAIYGCTQAPETFEKPANCLLTYNEKTKRLYIHVLQWPFKSLHLKNFKDKFSYAQLLNDGSEIKFKQDIKPGGHTTETVSENDVILELPVQAPNTEIPVIELFLK</sequence>
<dbReference type="InterPro" id="IPR016286">
    <property type="entry name" value="FUC_metazoa-typ"/>
</dbReference>
<evidence type="ECO:0000256" key="8">
    <source>
        <dbReference type="SAM" id="SignalP"/>
    </source>
</evidence>
<dbReference type="GO" id="GO:0004560">
    <property type="term" value="F:alpha-L-fucosidase activity"/>
    <property type="evidence" value="ECO:0007669"/>
    <property type="project" value="InterPro"/>
</dbReference>
<dbReference type="AlphaFoldDB" id="A0A7K0FTK4"/>
<evidence type="ECO:0000259" key="9">
    <source>
        <dbReference type="Pfam" id="PF01120"/>
    </source>
</evidence>
<dbReference type="PRINTS" id="PR00741">
    <property type="entry name" value="GLHYDRLASE29"/>
</dbReference>
<evidence type="ECO:0000313" key="11">
    <source>
        <dbReference type="Proteomes" id="UP000462931"/>
    </source>
</evidence>
<dbReference type="Pfam" id="PF01120">
    <property type="entry name" value="Alpha_L_fucos"/>
    <property type="match status" value="1"/>
</dbReference>
<protein>
    <recommendedName>
        <fullName evidence="3">alpha-L-fucosidase</fullName>
        <ecNumber evidence="3">3.2.1.51</ecNumber>
    </recommendedName>
</protein>